<evidence type="ECO:0000313" key="3">
    <source>
        <dbReference type="Proteomes" id="UP000092993"/>
    </source>
</evidence>
<name>A0A1C7M7X3_GRIFR</name>
<evidence type="ECO:0000256" key="1">
    <source>
        <dbReference type="SAM" id="MobiDB-lite"/>
    </source>
</evidence>
<proteinExistence type="predicted"/>
<accession>A0A1C7M7X3</accession>
<gene>
    <name evidence="2" type="ORF">A0H81_08062</name>
</gene>
<dbReference type="AlphaFoldDB" id="A0A1C7M7X3"/>
<dbReference type="OrthoDB" id="2758168at2759"/>
<comment type="caution">
    <text evidence="2">The sequence shown here is derived from an EMBL/GenBank/DDBJ whole genome shotgun (WGS) entry which is preliminary data.</text>
</comment>
<organism evidence="2 3">
    <name type="scientific">Grifola frondosa</name>
    <name type="common">Maitake</name>
    <name type="synonym">Polyporus frondosus</name>
    <dbReference type="NCBI Taxonomy" id="5627"/>
    <lineage>
        <taxon>Eukaryota</taxon>
        <taxon>Fungi</taxon>
        <taxon>Dikarya</taxon>
        <taxon>Basidiomycota</taxon>
        <taxon>Agaricomycotina</taxon>
        <taxon>Agaricomycetes</taxon>
        <taxon>Polyporales</taxon>
        <taxon>Grifolaceae</taxon>
        <taxon>Grifola</taxon>
    </lineage>
</organism>
<keyword evidence="3" id="KW-1185">Reference proteome</keyword>
<dbReference type="EMBL" id="LUGG01000009">
    <property type="protein sequence ID" value="OBZ72657.1"/>
    <property type="molecule type" value="Genomic_DNA"/>
</dbReference>
<feature type="region of interest" description="Disordered" evidence="1">
    <location>
        <begin position="329"/>
        <end position="355"/>
    </location>
</feature>
<evidence type="ECO:0000313" key="2">
    <source>
        <dbReference type="EMBL" id="OBZ72657.1"/>
    </source>
</evidence>
<dbReference type="Proteomes" id="UP000092993">
    <property type="component" value="Unassembled WGS sequence"/>
</dbReference>
<protein>
    <submittedName>
        <fullName evidence="2">Uncharacterized protein</fullName>
    </submittedName>
</protein>
<dbReference type="OMA" id="ISAHVRI"/>
<sequence length="355" mass="40105">MIHIARSASAVRRPVSIETVCFVQSRGRIRRLGYTQRMLPPKPIFSGNGSTLETGLHQEGHKTPNGSQEHQYLPFPKGTHGFLYYHSPPWLPATCGEVRFRITEQMSASKTSFRYSKDLLLPVGSHWRIPLLSIIDSGPFTVFQEVLVNQKLLSPWLVSQCQTLQRKIWPRKIGPRSRIVHSFKQLFYGETHGLHELVFVVDARRVDTFDFTSALDISGGSTPFPYKGSALWRFERSDLPEHAGRRVVVLRCAKIVDPMQCVVPNYDGLVAEPRETELVTVAGRPWALDVDGPESSLSQSLRRLFIQDHLAEKYKKRAKERKEAQALEAVKSLGSTEVPEVPLSTAEKLSQLSHT</sequence>
<reference evidence="2 3" key="1">
    <citation type="submission" date="2016-03" db="EMBL/GenBank/DDBJ databases">
        <title>Whole genome sequencing of Grifola frondosa 9006-11.</title>
        <authorList>
            <person name="Min B."/>
            <person name="Park H."/>
            <person name="Kim J.-G."/>
            <person name="Cho H."/>
            <person name="Oh Y.-L."/>
            <person name="Kong W.-S."/>
            <person name="Choi I.-G."/>
        </authorList>
    </citation>
    <scope>NUCLEOTIDE SEQUENCE [LARGE SCALE GENOMIC DNA]</scope>
    <source>
        <strain evidence="2 3">9006-11</strain>
    </source>
</reference>